<evidence type="ECO:0000256" key="3">
    <source>
        <dbReference type="ARBA" id="ARBA00022840"/>
    </source>
</evidence>
<organism evidence="10 11">
    <name type="scientific">Diploscapter pachys</name>
    <dbReference type="NCBI Taxonomy" id="2018661"/>
    <lineage>
        <taxon>Eukaryota</taxon>
        <taxon>Metazoa</taxon>
        <taxon>Ecdysozoa</taxon>
        <taxon>Nematoda</taxon>
        <taxon>Chromadorea</taxon>
        <taxon>Rhabditida</taxon>
        <taxon>Rhabditina</taxon>
        <taxon>Rhabditomorpha</taxon>
        <taxon>Rhabditoidea</taxon>
        <taxon>Rhabditidae</taxon>
        <taxon>Diploscapter</taxon>
    </lineage>
</organism>
<dbReference type="PANTHER" id="PTHR12592">
    <property type="entry name" value="ATP-DEPENDENT (S)-NAD(P)H-HYDRATE DEHYDRATASE FAMILY MEMBER"/>
    <property type="match status" value="1"/>
</dbReference>
<evidence type="ECO:0000259" key="9">
    <source>
        <dbReference type="PROSITE" id="PS51383"/>
    </source>
</evidence>
<evidence type="ECO:0000256" key="6">
    <source>
        <dbReference type="ARBA" id="ARBA00023239"/>
    </source>
</evidence>
<keyword evidence="2" id="KW-0547">Nucleotide-binding</keyword>
<dbReference type="Pfam" id="PF01256">
    <property type="entry name" value="Carb_kinase"/>
    <property type="match status" value="1"/>
</dbReference>
<protein>
    <recommendedName>
        <fullName evidence="1">ATP-dependent NAD(P)H-hydrate dehydratase</fullName>
        <ecNumber evidence="1">4.2.1.93</ecNumber>
    </recommendedName>
    <alternativeName>
        <fullName evidence="7">NAD(P)HX dehydratase</fullName>
    </alternativeName>
</protein>
<comment type="caution">
    <text evidence="10">The sequence shown here is derived from an EMBL/GenBank/DDBJ whole genome shotgun (WGS) entry which is preliminary data.</text>
</comment>
<evidence type="ECO:0000256" key="8">
    <source>
        <dbReference type="ARBA" id="ARBA00047472"/>
    </source>
</evidence>
<dbReference type="OrthoDB" id="8110916at2759"/>
<keyword evidence="3" id="KW-0067">ATP-binding</keyword>
<dbReference type="STRING" id="2018661.A0A2A2LFR2"/>
<sequence>MDAIVVGPGLGRDPKLAKLIDKLLQFVDANQVPFIVDGDGLWFLSENITMLPRLESAILTPNFMEFSRLCKAALGVDDVVKIRDPEEIRKLAVRLSDKIGVAVFVKKEHDILVDPEGDVTESEAIGSPRRVGGQGDTTAGSLGLLLYWARKTGLDWKSARKEASMASSWLIRESARRAFAAEGRPMTTTHVIGQIANVIRMVDNK</sequence>
<keyword evidence="6" id="KW-0456">Lyase</keyword>
<keyword evidence="4" id="KW-0521">NADP</keyword>
<dbReference type="PROSITE" id="PS01049">
    <property type="entry name" value="YJEF_C_1"/>
    <property type="match status" value="1"/>
</dbReference>
<keyword evidence="5" id="KW-0520">NAD</keyword>
<evidence type="ECO:0000256" key="7">
    <source>
        <dbReference type="ARBA" id="ARBA00029804"/>
    </source>
</evidence>
<name>A0A2A2LFR2_9BILA</name>
<proteinExistence type="predicted"/>
<keyword evidence="11" id="KW-1185">Reference proteome</keyword>
<dbReference type="EMBL" id="LIAE01006809">
    <property type="protein sequence ID" value="PAV84975.1"/>
    <property type="molecule type" value="Genomic_DNA"/>
</dbReference>
<evidence type="ECO:0000313" key="11">
    <source>
        <dbReference type="Proteomes" id="UP000218231"/>
    </source>
</evidence>
<evidence type="ECO:0000256" key="5">
    <source>
        <dbReference type="ARBA" id="ARBA00023027"/>
    </source>
</evidence>
<dbReference type="Gene3D" id="3.40.1190.20">
    <property type="match status" value="1"/>
</dbReference>
<dbReference type="GO" id="GO:0110051">
    <property type="term" value="P:metabolite repair"/>
    <property type="evidence" value="ECO:0007669"/>
    <property type="project" value="TreeGrafter"/>
</dbReference>
<dbReference type="GO" id="GO:0047453">
    <property type="term" value="F:ATP-dependent NAD(P)H-hydrate dehydratase activity"/>
    <property type="evidence" value="ECO:0007669"/>
    <property type="project" value="UniProtKB-EC"/>
</dbReference>
<dbReference type="AlphaFoldDB" id="A0A2A2LFR2"/>
<evidence type="ECO:0000256" key="1">
    <source>
        <dbReference type="ARBA" id="ARBA00013249"/>
    </source>
</evidence>
<dbReference type="Proteomes" id="UP000218231">
    <property type="component" value="Unassembled WGS sequence"/>
</dbReference>
<gene>
    <name evidence="10" type="ORF">WR25_12897</name>
</gene>
<dbReference type="InterPro" id="IPR017953">
    <property type="entry name" value="Carbohydrate_kinase_pred_CS"/>
</dbReference>
<dbReference type="InterPro" id="IPR000631">
    <property type="entry name" value="CARKD"/>
</dbReference>
<evidence type="ECO:0000256" key="4">
    <source>
        <dbReference type="ARBA" id="ARBA00022857"/>
    </source>
</evidence>
<dbReference type="PROSITE" id="PS01050">
    <property type="entry name" value="YJEF_C_2"/>
    <property type="match status" value="1"/>
</dbReference>
<feature type="domain" description="YjeF C-terminal" evidence="9">
    <location>
        <begin position="1"/>
        <end position="202"/>
    </location>
</feature>
<dbReference type="GO" id="GO:0005524">
    <property type="term" value="F:ATP binding"/>
    <property type="evidence" value="ECO:0007669"/>
    <property type="project" value="UniProtKB-KW"/>
</dbReference>
<evidence type="ECO:0000313" key="10">
    <source>
        <dbReference type="EMBL" id="PAV84975.1"/>
    </source>
</evidence>
<comment type="catalytic activity">
    <reaction evidence="8">
        <text>(6S)-NADPHX + ATP = ADP + phosphate + NADPH + H(+)</text>
        <dbReference type="Rhea" id="RHEA:32231"/>
        <dbReference type="ChEBI" id="CHEBI:15378"/>
        <dbReference type="ChEBI" id="CHEBI:30616"/>
        <dbReference type="ChEBI" id="CHEBI:43474"/>
        <dbReference type="ChEBI" id="CHEBI:57783"/>
        <dbReference type="ChEBI" id="CHEBI:64076"/>
        <dbReference type="ChEBI" id="CHEBI:456216"/>
        <dbReference type="EC" id="4.2.1.93"/>
    </reaction>
</comment>
<dbReference type="PANTHER" id="PTHR12592:SF0">
    <property type="entry name" value="ATP-DEPENDENT (S)-NAD(P)H-HYDRATE DEHYDRATASE"/>
    <property type="match status" value="1"/>
</dbReference>
<reference evidence="10 11" key="1">
    <citation type="journal article" date="2017" name="Curr. Biol.">
        <title>Genome architecture and evolution of a unichromosomal asexual nematode.</title>
        <authorList>
            <person name="Fradin H."/>
            <person name="Zegar C."/>
            <person name="Gutwein M."/>
            <person name="Lucas J."/>
            <person name="Kovtun M."/>
            <person name="Corcoran D."/>
            <person name="Baugh L.R."/>
            <person name="Kiontke K."/>
            <person name="Gunsalus K."/>
            <person name="Fitch D.H."/>
            <person name="Piano F."/>
        </authorList>
    </citation>
    <scope>NUCLEOTIDE SEQUENCE [LARGE SCALE GENOMIC DNA]</scope>
    <source>
        <strain evidence="10">PF1309</strain>
    </source>
</reference>
<evidence type="ECO:0000256" key="2">
    <source>
        <dbReference type="ARBA" id="ARBA00022741"/>
    </source>
</evidence>
<dbReference type="SUPFAM" id="SSF53613">
    <property type="entry name" value="Ribokinase-like"/>
    <property type="match status" value="1"/>
</dbReference>
<dbReference type="InterPro" id="IPR029056">
    <property type="entry name" value="Ribokinase-like"/>
</dbReference>
<accession>A0A2A2LFR2</accession>
<dbReference type="CDD" id="cd01171">
    <property type="entry name" value="YXKO-related"/>
    <property type="match status" value="1"/>
</dbReference>
<dbReference type="PROSITE" id="PS51383">
    <property type="entry name" value="YJEF_C_3"/>
    <property type="match status" value="1"/>
</dbReference>
<dbReference type="EC" id="4.2.1.93" evidence="1"/>